<sequence length="207" mass="22636">MSISIPGRVVVFDYGEVISTPPGEVDAGLLPEIAGADPDTFWPVYARYRDDLDQGVLSVVDYWRRIADDLGASWDITTIQRLWAIDFRSWIGVDPGTMALIEELHAGGTRTALLSNAGFDFGGPFRFSPMATLFEAVFVSAELGLLKPDAEIYRHVAEELEIELDRMVFIDNKAVNVEGAAALGVTGHVFTGAERLRAFLESLAEVA</sequence>
<organism evidence="1 2">
    <name type="scientific">Protaetiibacter mangrovi</name>
    <dbReference type="NCBI Taxonomy" id="2970926"/>
    <lineage>
        <taxon>Bacteria</taxon>
        <taxon>Bacillati</taxon>
        <taxon>Actinomycetota</taxon>
        <taxon>Actinomycetes</taxon>
        <taxon>Micrococcales</taxon>
        <taxon>Microbacteriaceae</taxon>
        <taxon>Protaetiibacter</taxon>
    </lineage>
</organism>
<accession>A0ABT1ZIU1</accession>
<dbReference type="Gene3D" id="3.40.50.1000">
    <property type="entry name" value="HAD superfamily/HAD-like"/>
    <property type="match status" value="1"/>
</dbReference>
<protein>
    <submittedName>
        <fullName evidence="1">HAD family phosphatase</fullName>
    </submittedName>
</protein>
<gene>
    <name evidence="1" type="ORF">NUH29_13865</name>
</gene>
<dbReference type="Pfam" id="PF00702">
    <property type="entry name" value="Hydrolase"/>
    <property type="match status" value="1"/>
</dbReference>
<dbReference type="InterPro" id="IPR006439">
    <property type="entry name" value="HAD-SF_hydro_IA"/>
</dbReference>
<dbReference type="PANTHER" id="PTHR43611:SF3">
    <property type="entry name" value="FLAVIN MONONUCLEOTIDE HYDROLASE 1, CHLOROPLATIC"/>
    <property type="match status" value="1"/>
</dbReference>
<dbReference type="EMBL" id="JANTHX010000008">
    <property type="protein sequence ID" value="MCS0500634.1"/>
    <property type="molecule type" value="Genomic_DNA"/>
</dbReference>
<comment type="caution">
    <text evidence="1">The sequence shown here is derived from an EMBL/GenBank/DDBJ whole genome shotgun (WGS) entry which is preliminary data.</text>
</comment>
<dbReference type="InterPro" id="IPR023214">
    <property type="entry name" value="HAD_sf"/>
</dbReference>
<evidence type="ECO:0000313" key="2">
    <source>
        <dbReference type="Proteomes" id="UP001205337"/>
    </source>
</evidence>
<dbReference type="CDD" id="cd02603">
    <property type="entry name" value="HAD_sEH-N_like"/>
    <property type="match status" value="1"/>
</dbReference>
<dbReference type="PRINTS" id="PR00413">
    <property type="entry name" value="HADHALOGNASE"/>
</dbReference>
<dbReference type="RefSeq" id="WP_258799826.1">
    <property type="nucleotide sequence ID" value="NZ_JANTHX010000008.1"/>
</dbReference>
<reference evidence="1 2" key="1">
    <citation type="submission" date="2022-08" db="EMBL/GenBank/DDBJ databases">
        <authorList>
            <person name="Li F."/>
        </authorList>
    </citation>
    <scope>NUCLEOTIDE SEQUENCE [LARGE SCALE GENOMIC DNA]</scope>
    <source>
        <strain evidence="1 2">10F1B-8-1</strain>
    </source>
</reference>
<proteinExistence type="predicted"/>
<name>A0ABT1ZIU1_9MICO</name>
<dbReference type="SUPFAM" id="SSF56784">
    <property type="entry name" value="HAD-like"/>
    <property type="match status" value="1"/>
</dbReference>
<dbReference type="PANTHER" id="PTHR43611">
    <property type="entry name" value="ALPHA-D-GLUCOSE 1-PHOSPHATE PHOSPHATASE"/>
    <property type="match status" value="1"/>
</dbReference>
<dbReference type="Proteomes" id="UP001205337">
    <property type="component" value="Unassembled WGS sequence"/>
</dbReference>
<evidence type="ECO:0000313" key="1">
    <source>
        <dbReference type="EMBL" id="MCS0500634.1"/>
    </source>
</evidence>
<dbReference type="NCBIfam" id="TIGR01509">
    <property type="entry name" value="HAD-SF-IA-v3"/>
    <property type="match status" value="1"/>
</dbReference>
<keyword evidence="2" id="KW-1185">Reference proteome</keyword>
<dbReference type="InterPro" id="IPR036412">
    <property type="entry name" value="HAD-like_sf"/>
</dbReference>